<dbReference type="InterPro" id="IPR057326">
    <property type="entry name" value="KR_dom"/>
</dbReference>
<evidence type="ECO:0000256" key="6">
    <source>
        <dbReference type="ARBA" id="ARBA00022737"/>
    </source>
</evidence>
<evidence type="ECO:0000259" key="12">
    <source>
        <dbReference type="PROSITE" id="PS50075"/>
    </source>
</evidence>
<dbReference type="Pfam" id="PF00668">
    <property type="entry name" value="Condensation"/>
    <property type="match status" value="1"/>
</dbReference>
<comment type="similarity">
    <text evidence="9">In the C-terminal section; belongs to the NRP synthetase family.</text>
</comment>
<dbReference type="Pfam" id="PF21089">
    <property type="entry name" value="PKS_DH_N"/>
    <property type="match status" value="1"/>
</dbReference>
<dbReference type="InterPro" id="IPR016036">
    <property type="entry name" value="Malonyl_transacylase_ACP-bd"/>
</dbReference>
<dbReference type="InterPro" id="IPR036736">
    <property type="entry name" value="ACP-like_sf"/>
</dbReference>
<evidence type="ECO:0000259" key="13">
    <source>
        <dbReference type="PROSITE" id="PS52004"/>
    </source>
</evidence>
<dbReference type="GO" id="GO:0016874">
    <property type="term" value="F:ligase activity"/>
    <property type="evidence" value="ECO:0007669"/>
    <property type="project" value="UniProtKB-KW"/>
</dbReference>
<feature type="compositionally biased region" description="Low complexity" evidence="11">
    <location>
        <begin position="2454"/>
        <end position="2473"/>
    </location>
</feature>
<dbReference type="PROSITE" id="PS00455">
    <property type="entry name" value="AMP_BINDING"/>
    <property type="match status" value="1"/>
</dbReference>
<dbReference type="InterPro" id="IPR045851">
    <property type="entry name" value="AMP-bd_C_sf"/>
</dbReference>
<dbReference type="InterPro" id="IPR016035">
    <property type="entry name" value="Acyl_Trfase/lysoPLipase"/>
</dbReference>
<feature type="domain" description="Carrier" evidence="12">
    <location>
        <begin position="3474"/>
        <end position="3554"/>
    </location>
</feature>
<dbReference type="InterPro" id="IPR049552">
    <property type="entry name" value="PKS_DH_N"/>
</dbReference>
<dbReference type="CDD" id="cd19532">
    <property type="entry name" value="C_PKS-NRPS"/>
    <property type="match status" value="1"/>
</dbReference>
<dbReference type="EMBL" id="JAUEPN010000015">
    <property type="protein sequence ID" value="KAK3290153.1"/>
    <property type="molecule type" value="Genomic_DNA"/>
</dbReference>
<evidence type="ECO:0000256" key="2">
    <source>
        <dbReference type="ARBA" id="ARBA00022553"/>
    </source>
</evidence>
<dbReference type="InterPro" id="IPR014030">
    <property type="entry name" value="Ketoacyl_synth_N"/>
</dbReference>
<dbReference type="Pfam" id="PF00698">
    <property type="entry name" value="Acyl_transf_1"/>
    <property type="match status" value="1"/>
</dbReference>
<dbReference type="Pfam" id="PF14765">
    <property type="entry name" value="PS-DH"/>
    <property type="match status" value="1"/>
</dbReference>
<feature type="active site" description="Proton acceptor; for dehydratase activity" evidence="10">
    <location>
        <position position="975"/>
    </location>
</feature>
<dbReference type="GO" id="GO:0031177">
    <property type="term" value="F:phosphopantetheine binding"/>
    <property type="evidence" value="ECO:0007669"/>
    <property type="project" value="InterPro"/>
</dbReference>
<dbReference type="Pfam" id="PF02801">
    <property type="entry name" value="Ketoacyl-synt_C"/>
    <property type="match status" value="1"/>
</dbReference>
<keyword evidence="2" id="KW-0597">Phosphoprotein</keyword>
<dbReference type="Pfam" id="PF16197">
    <property type="entry name" value="KAsynt_C_assoc"/>
    <property type="match status" value="1"/>
</dbReference>
<dbReference type="InterPro" id="IPR014043">
    <property type="entry name" value="Acyl_transferase_dom"/>
</dbReference>
<dbReference type="SUPFAM" id="SSF53901">
    <property type="entry name" value="Thiolase-like"/>
    <property type="match status" value="1"/>
</dbReference>
<dbReference type="InterPro" id="IPR049551">
    <property type="entry name" value="PKS_DH_C"/>
</dbReference>
<dbReference type="InterPro" id="IPR042099">
    <property type="entry name" value="ANL_N_sf"/>
</dbReference>
<dbReference type="Pfam" id="PF00501">
    <property type="entry name" value="AMP-binding"/>
    <property type="match status" value="1"/>
</dbReference>
<name>A0AAE0H551_9PEZI</name>
<dbReference type="InterPro" id="IPR013968">
    <property type="entry name" value="PKS_KR"/>
</dbReference>
<sequence>MPDNNFVHEPIAIIGSGCRLPGGASSPSKLWELLRDPRDVLRKIDRFDPDGFYHPEGRHHGTANVQHAHLLDEDFRLFDPGFFGIKPVEAESIDPLQRLLLETVYESLENAGLPIERLHGSDTAFYAGVMATDYTDLLMRDVDTIPQYFATATARSIISNRVSYIFDWHGPSMTIDTACSSSMLALHGAVTSLRTGESRVAVAAGGNLILGPELFIALSKVNMLSPQGRSAMWDAGADGYGRGEGFVSVVMKRLSDAIKDGDHIDCVIRESATNQDGRTMGITMPSAQAQAELIKTAYANVGLDLRSPKDRPQFFEAHGTGTKAGDPQEAEAIHTAFFGGNTFDTSPQSHPLYVGGIKTVVGHTEGTAGLSGLLKASLSLQAGVIPPNLLFRTLNPDLIPFYGPLEIPTSAISWPPLAEGSPRRASVNSFGFGGANTHVILESHTPSENPPNTASWTDASSILPFVFSASSEAALQRSLISYQDYLANHPSVNLSDLSWTLRARRSALPVKVAIAAASVNELQSKIKEKLDSLESTPGSTIGIRSKTGERKILGVFTGQGAQWATMGRQLIDTIPRARDLANKLDAALQALPNPYKPSWSILAELSKDSASSRLQEAAFSQPLCTVVQLILIDLLRAAGIEFSAVVGHSSGEICAAHAAGFLSAEDATKIAYLRGYFAGLAKGRSGEKGAMMAVGASMEGAQELCDLPEFRGKIKVAASNSSSSVTLSGDAEAIAQAKEVLDERKTFARALKVDTAYHSHHMQPCAEPYVEALRASGITLTSPTGDCIWYSSVLDGNKVELNDTLGGTYWRDNMVNTVLFSQAVTAAVNNGGPFHLALEVGPHPALKGPASQTLAELSVDIPYYGALKRGASDFLAFSDCLGSVWANFGGSAVDFEAIHATLPEAGRPTLLKNLPTYAWDHDKPYWYESRKSKQYRTRSQIPHDLLGTRADDGTGVELRWRNFLSVQDLPWLEGHQIQSQVVFPAAGYISMVLEAAQMMAREEQQDIQLLEVCDLDITRALVFPDEKAGIETTTALTNITVHADAITANFAISAHLSRDATHLTKVADGTVRVVTGPSFSQLAPRTATPAHLIPIDSDRFYSSLQDVGYGYTREFRTCSEMRRRLDFCTGSIQKPEDRSLLVHPGVLDQAFQALFGAYCWPGDGRFWTLFLPKSVRKITVDPSQYTTQNDRLDFDAWLGDSPSKEMRGDVFFSAGNDTVIQVEGASMVSVNQTTGRDDRPMFFETVWGVASPDGDLAAAGERATDEEWEMAEACERVAHYYWRKLDETLTPYERENCAENHKHLLAAIKHLLGRPMDGRQSYLKPEWQNDDERAIEELRQRYPSSIDIKLSTTILEHMRPDNMLDDFYSQSLGLPATNRSLGRMVKQLTHRYPRMNFIEIGAGTGSSTQAILDAVDNAYSSYTFTDISSGFFEKAAERFESAGDKMIYKTFDAEKTPADQGYKPGSYDVVVASNVLHATTNLHNTLRNVRALLKPGGYLFLLEITDNTSIRYSFSMGGLSGWWLGVNDGRPYSPCITRSKWNQALRKAGFAGVSAVTPAHDIHPNPFSVIASQAVEEKMDQLRRPLLKTQLRGDSSNAPLYILGGLDLETSNIEVITIDTLEEIVDANMQPNSTDMTPTRLKALQLLVENTHHLLWITHAQERENPWSNASLPILRAQILDFGLAESPAAHTSLIAESLLRLLATGPWERDPSFKDQMLWTTEPELRFRDGKLWLPRVRGHAANDDRINAYRRSIKRAAAADDDVQAAAKLHEDEDGAWALRQHYVPKVMPSQPGGADAVAVRVRYSTLRALVADEVGSALLLVVGQLVETGRWVVALAAERASIVQVDRACVVELPQGFTEDKALALLKVVLAEGLASRIAKLAGGHGGLVLVHEPDAPLVRALLARGSQGAFEVKFTTTQDPSKAKDAGWIYLHPRQSARAARQVLPSTASAFVSLSGSDIVADLIAIASQLTPLVETAVSSNLAAQPFSDVVSLESLQEGSSQALGSLTLVDWQFSPSLALEVSPPLPSKIFKSNRSYMLVGMTGEMGQSLCRWMVRHGAGAVIMTSRNPKIEKAWIDELEATGAKIKVAGFDATSRDAWVKFAAEVRQDLPPLAGIINGAVVLQDQFFLEMDINGFNGTLKPKVDSTIHLDEVFRDDPLDFFLVFSSLSSIIGNRGQANYNAANAFMTSFVQQRRARGQAASVLQLGSVVGVGFLTRAGDVMEQILVKYGYLPVSEVDLQHLVAQCVMAGLPGSGENPDIITGLRYAYEDEDTGVHWVNNPRFAHMILPPEKESVDNGDKKVVLSTRAQLAAASSEPEACKALEGCFGAKLRAMLQMDEASFRDDAALIEMGVDSLVAVEIRSWFLKEVDVDMAVLKILGGASTIDLCQFAVEKMPRDLLPGLVEGGAAPAADNAPAPAPVKVEEKPSVPASPESAGSDTGKDFVHADASDSTTSSSPSAGSPTPFTPAQDPPNGSPPSSIGEDEVIVKKPAPEVTRRVRVSSAQSRFWFLNMFLSDRTSSNVTLSYNMRGHVRISDFARAVKQTTNAHEALRACFIADEDSSEKAWQGLMQTSKVELDHRTVATDEEISAAYQEVRSTVYDLEQGETMQIVLLSKNPTTHTIIFGYHHIVLDGVGFTAFVADLERAYKGQRPSPQGLQYAEFSEQEGVAIGKGSLQQNLEYWKNKFHEMPPLLPLLPVANVTARQTVGTYGSSYVEQRLNARLAESLKACCKKFHVTSSHVYLATFRVMLMRLAGVDDLCIGLADANRHESNVSSTVGLFLNMLPLRFKQSSEATFGEILKETRGAVYEGLGHAGVPFDELLQALQVQRSSSHSPLFQAFFDYHRGAQEKLEFADTTWENADRNPGERAYDITLDVIEGSAGSLVSLIGQEYLYGIPEMQKLLDCYLTLLDQLVFSESQVQAALDVGNGSRMDFEWAPTLGHRVEEMCQQFPGSIALKDGSASSLTYRDLKNKAWAIREQLLAGGVKPGDRVAVLQEATPDWICSVIAIFWAGAVYVPMVLLNPVPRLIAIIQASEPTAILVHDATGHLIPQLQAGNATAVNVSRVSSAGSAPATVTVSASAEDPAVILFTSGSTGTPKGIVLRHRNLVNHIEGYVKTWGIGREVVLQQSAFSFDLSIGQIFTALAMGGTLVVAPEETRRDPSMLVSLIRRQKITWTLLTPSEYAGVLQAAPEELRRASSWKHALACGEALTPRLVREFAALGHETVRLYNCYGPAEAIISATMAEIPFRDGADGPVPVGRPNANYSIRIIDEQRNLVPQGFPGEILIGGCGVGIGYLNEKQLTDDKFLPNKLVSAWDVQHGWNVSYRTGDVGRLRADGTLMHEGRLEGDSQVKIRGFRVDLLDIESTLLNESTGVIADAVVTMRSEAQVIVAHVIFVKDQLPAERQGAYLSELLASLPLPAYMKPTVAVPVDEFPKNLHGKKDRRAIVALPLPQNANSSAAAGTGALEALSPVEARLAEAWFEVLPPDFTQLSAINGQTDFFAVGGNSLLLVKLQARIRAAFNVSLPLIQLLDVSILSEMATLVESSRVVDTINWEQETAVDAELLGIASRPPASSVKTTGKTVVFTGATGYFGPYMLEQLISDSSVAAIHCVAVRAKNQSDAESRLPKSITANAKVTVYPGDLGNPLLGLPEPVFSELTNTADLIIHSGARRSFWDSYYSLRDTNVASTRTLLHLSAPRRIPIHFLSTSGVLLLSDATNPYLTTTTTQPQTPSLRHTPPPTDGSDGYVASKWASEVLLENAAHTLHIPIAGPDAAVAATALEELLAPTTALGALPERSTWSGRFDVVRSKVLAGAVVGADFKFGGGVGGGEVRFVHHAGEAALTPGEMFDFFEARLGGVVKGRMGLLEWVGAIKREGYGWLFSTHDLALTRRENGVETTLVNRR</sequence>
<reference evidence="15" key="2">
    <citation type="submission" date="2023-06" db="EMBL/GenBank/DDBJ databases">
        <authorList>
            <consortium name="Lawrence Berkeley National Laboratory"/>
            <person name="Haridas S."/>
            <person name="Hensen N."/>
            <person name="Bonometti L."/>
            <person name="Westerberg I."/>
            <person name="Brannstrom I.O."/>
            <person name="Guillou S."/>
            <person name="Cros-Aarteil S."/>
            <person name="Calhoun S."/>
            <person name="Kuo A."/>
            <person name="Mondo S."/>
            <person name="Pangilinan J."/>
            <person name="Riley R."/>
            <person name="Labutti K."/>
            <person name="Andreopoulos B."/>
            <person name="Lipzen A."/>
            <person name="Chen C."/>
            <person name="Yanf M."/>
            <person name="Daum C."/>
            <person name="Ng V."/>
            <person name="Clum A."/>
            <person name="Steindorff A."/>
            <person name="Ohm R."/>
            <person name="Martin F."/>
            <person name="Silar P."/>
            <person name="Natvig D."/>
            <person name="Lalanne C."/>
            <person name="Gautier V."/>
            <person name="Ament-Velasquez S.L."/>
            <person name="Kruys A."/>
            <person name="Hutchinson M.I."/>
            <person name="Powell A.J."/>
            <person name="Barry K."/>
            <person name="Miller A.N."/>
            <person name="Grigoriev I.V."/>
            <person name="Debuchy R."/>
            <person name="Gladieux P."/>
            <person name="Thoren M.H."/>
            <person name="Johannesson H."/>
        </authorList>
    </citation>
    <scope>NUCLEOTIDE SEQUENCE</scope>
    <source>
        <strain evidence="15">CBS 168.71</strain>
    </source>
</reference>
<dbReference type="InterPro" id="IPR016039">
    <property type="entry name" value="Thiolase-like"/>
</dbReference>
<dbReference type="InterPro" id="IPR010071">
    <property type="entry name" value="AA_adenyl_dom"/>
</dbReference>
<evidence type="ECO:0000313" key="15">
    <source>
        <dbReference type="EMBL" id="KAK3290153.1"/>
    </source>
</evidence>
<keyword evidence="5" id="KW-0808">Transferase</keyword>
<dbReference type="GeneID" id="87844174"/>
<dbReference type="PANTHER" id="PTHR43775">
    <property type="entry name" value="FATTY ACID SYNTHASE"/>
    <property type="match status" value="1"/>
</dbReference>
<dbReference type="Gene3D" id="3.40.50.12780">
    <property type="entry name" value="N-terminal domain of ligase-like"/>
    <property type="match status" value="1"/>
</dbReference>
<evidence type="ECO:0000313" key="16">
    <source>
        <dbReference type="Proteomes" id="UP001278766"/>
    </source>
</evidence>
<evidence type="ECO:0000256" key="3">
    <source>
        <dbReference type="ARBA" id="ARBA00022598"/>
    </source>
</evidence>
<keyword evidence="8" id="KW-0511">Multifunctional enzyme</keyword>
<dbReference type="Gene3D" id="3.40.47.10">
    <property type="match status" value="1"/>
</dbReference>
<reference evidence="15" key="1">
    <citation type="journal article" date="2023" name="Mol. Phylogenet. Evol.">
        <title>Genome-scale phylogeny and comparative genomics of the fungal order Sordariales.</title>
        <authorList>
            <person name="Hensen N."/>
            <person name="Bonometti L."/>
            <person name="Westerberg I."/>
            <person name="Brannstrom I.O."/>
            <person name="Guillou S."/>
            <person name="Cros-Aarteil S."/>
            <person name="Calhoun S."/>
            <person name="Haridas S."/>
            <person name="Kuo A."/>
            <person name="Mondo S."/>
            <person name="Pangilinan J."/>
            <person name="Riley R."/>
            <person name="LaButti K."/>
            <person name="Andreopoulos B."/>
            <person name="Lipzen A."/>
            <person name="Chen C."/>
            <person name="Yan M."/>
            <person name="Daum C."/>
            <person name="Ng V."/>
            <person name="Clum A."/>
            <person name="Steindorff A."/>
            <person name="Ohm R.A."/>
            <person name="Martin F."/>
            <person name="Silar P."/>
            <person name="Natvig D.O."/>
            <person name="Lalanne C."/>
            <person name="Gautier V."/>
            <person name="Ament-Velasquez S.L."/>
            <person name="Kruys A."/>
            <person name="Hutchinson M.I."/>
            <person name="Powell A.J."/>
            <person name="Barry K."/>
            <person name="Miller A.N."/>
            <person name="Grigoriev I.V."/>
            <person name="Debuchy R."/>
            <person name="Gladieux P."/>
            <person name="Hiltunen Thoren M."/>
            <person name="Johannesson H."/>
        </authorList>
    </citation>
    <scope>NUCLEOTIDE SEQUENCE</scope>
    <source>
        <strain evidence="15">CBS 168.71</strain>
    </source>
</reference>
<proteinExistence type="inferred from homology"/>
<dbReference type="SUPFAM" id="SSF51735">
    <property type="entry name" value="NAD(P)-binding Rossmann-fold domains"/>
    <property type="match status" value="2"/>
</dbReference>
<dbReference type="InterPro" id="IPR001242">
    <property type="entry name" value="Condensation_dom"/>
</dbReference>
<evidence type="ECO:0000256" key="8">
    <source>
        <dbReference type="ARBA" id="ARBA00023268"/>
    </source>
</evidence>
<feature type="domain" description="PKS/mFAS DH" evidence="14">
    <location>
        <begin position="943"/>
        <end position="1236"/>
    </location>
</feature>
<feature type="region of interest" description="Disordered" evidence="11">
    <location>
        <begin position="3730"/>
        <end position="3750"/>
    </location>
</feature>
<dbReference type="GO" id="GO:0032259">
    <property type="term" value="P:methylation"/>
    <property type="evidence" value="ECO:0007669"/>
    <property type="project" value="UniProtKB-KW"/>
</dbReference>
<dbReference type="Gene3D" id="3.40.50.150">
    <property type="entry name" value="Vaccinia Virus protein VP39"/>
    <property type="match status" value="1"/>
</dbReference>
<dbReference type="Gene3D" id="3.40.366.10">
    <property type="entry name" value="Malonyl-Coenzyme A Acyl Carrier Protein, domain 2"/>
    <property type="match status" value="1"/>
</dbReference>
<dbReference type="GO" id="GO:0016491">
    <property type="term" value="F:oxidoreductase activity"/>
    <property type="evidence" value="ECO:0007669"/>
    <property type="project" value="UniProtKB-KW"/>
</dbReference>
<feature type="domain" description="Ketosynthase family 3 (KS3)" evidence="13">
    <location>
        <begin position="8"/>
        <end position="443"/>
    </location>
</feature>
<dbReference type="InterPro" id="IPR029063">
    <property type="entry name" value="SAM-dependent_MTases_sf"/>
</dbReference>
<comment type="caution">
    <text evidence="15">The sequence shown here is derived from an EMBL/GenBank/DDBJ whole genome shotgun (WGS) entry which is preliminary data.</text>
</comment>
<organism evidence="15 16">
    <name type="scientific">Chaetomium fimeti</name>
    <dbReference type="NCBI Taxonomy" id="1854472"/>
    <lineage>
        <taxon>Eukaryota</taxon>
        <taxon>Fungi</taxon>
        <taxon>Dikarya</taxon>
        <taxon>Ascomycota</taxon>
        <taxon>Pezizomycotina</taxon>
        <taxon>Sordariomycetes</taxon>
        <taxon>Sordariomycetidae</taxon>
        <taxon>Sordariales</taxon>
        <taxon>Chaetomiaceae</taxon>
        <taxon>Chaetomium</taxon>
    </lineage>
</organism>
<dbReference type="PROSITE" id="PS50075">
    <property type="entry name" value="CARRIER"/>
    <property type="match status" value="2"/>
</dbReference>
<dbReference type="Gene3D" id="3.40.50.720">
    <property type="entry name" value="NAD(P)-binding Rossmann-like Domain"/>
    <property type="match status" value="2"/>
</dbReference>
<dbReference type="SMART" id="SM00827">
    <property type="entry name" value="PKS_AT"/>
    <property type="match status" value="1"/>
</dbReference>
<keyword evidence="3" id="KW-0436">Ligase</keyword>
<feature type="region of interest" description="C-terminal hotdog fold" evidence="10">
    <location>
        <begin position="1092"/>
        <end position="1236"/>
    </location>
</feature>
<keyword evidence="4" id="KW-0489">Methyltransferase</keyword>
<evidence type="ECO:0000256" key="5">
    <source>
        <dbReference type="ARBA" id="ARBA00022679"/>
    </source>
</evidence>
<dbReference type="Pfam" id="PF08242">
    <property type="entry name" value="Methyltransf_12"/>
    <property type="match status" value="1"/>
</dbReference>
<accession>A0AAE0H551</accession>
<dbReference type="InterPro" id="IPR020845">
    <property type="entry name" value="AMP-binding_CS"/>
</dbReference>
<dbReference type="NCBIfam" id="TIGR01733">
    <property type="entry name" value="AA-adenyl-dom"/>
    <property type="match status" value="1"/>
</dbReference>
<dbReference type="Pfam" id="PF08659">
    <property type="entry name" value="KR"/>
    <property type="match status" value="1"/>
</dbReference>
<dbReference type="CDD" id="cd02440">
    <property type="entry name" value="AdoMet_MTases"/>
    <property type="match status" value="1"/>
</dbReference>
<dbReference type="SUPFAM" id="SSF53335">
    <property type="entry name" value="S-adenosyl-L-methionine-dependent methyltransferases"/>
    <property type="match status" value="1"/>
</dbReference>
<gene>
    <name evidence="15" type="ORF">B0H64DRAFT_453112</name>
</gene>
<dbReference type="CDD" id="cd05930">
    <property type="entry name" value="A_NRPS"/>
    <property type="match status" value="1"/>
</dbReference>
<dbReference type="PROSITE" id="PS00012">
    <property type="entry name" value="PHOSPHOPANTETHEINE"/>
    <property type="match status" value="1"/>
</dbReference>
<keyword evidence="1" id="KW-0596">Phosphopantetheine</keyword>
<dbReference type="InterPro" id="IPR009081">
    <property type="entry name" value="PP-bd_ACP"/>
</dbReference>
<dbReference type="InterPro" id="IPR020807">
    <property type="entry name" value="PKS_DH"/>
</dbReference>
<feature type="region of interest" description="N-terminal hotdog fold" evidence="10">
    <location>
        <begin position="943"/>
        <end position="1078"/>
    </location>
</feature>
<feature type="active site" description="Proton donor; for dehydratase activity" evidence="10">
    <location>
        <position position="1148"/>
    </location>
</feature>
<dbReference type="SMART" id="SM00825">
    <property type="entry name" value="PKS_KS"/>
    <property type="match status" value="1"/>
</dbReference>
<dbReference type="InterPro" id="IPR018201">
    <property type="entry name" value="Ketoacyl_synth_AS"/>
</dbReference>
<dbReference type="SMART" id="SM00826">
    <property type="entry name" value="PKS_DH"/>
    <property type="match status" value="1"/>
</dbReference>
<dbReference type="PROSITE" id="PS52019">
    <property type="entry name" value="PKS_MFAS_DH"/>
    <property type="match status" value="1"/>
</dbReference>
<dbReference type="GO" id="GO:0009403">
    <property type="term" value="P:toxin biosynthetic process"/>
    <property type="evidence" value="ECO:0007669"/>
    <property type="project" value="UniProtKB-ARBA"/>
</dbReference>
<dbReference type="Gene3D" id="3.30.559.30">
    <property type="entry name" value="Nonribosomal peptide synthetase, condensation domain"/>
    <property type="match status" value="1"/>
</dbReference>
<dbReference type="InterPro" id="IPR042104">
    <property type="entry name" value="PKS_dehydratase_sf"/>
</dbReference>
<dbReference type="SUPFAM" id="SSF47336">
    <property type="entry name" value="ACP-like"/>
    <property type="match status" value="2"/>
</dbReference>
<dbReference type="InterPro" id="IPR049900">
    <property type="entry name" value="PKS_mFAS_DH"/>
</dbReference>
<dbReference type="Pfam" id="PF07993">
    <property type="entry name" value="NAD_binding_4"/>
    <property type="match status" value="1"/>
</dbReference>
<dbReference type="InterPro" id="IPR036291">
    <property type="entry name" value="NAD(P)-bd_dom_sf"/>
</dbReference>
<dbReference type="Pfam" id="PF00550">
    <property type="entry name" value="PP-binding"/>
    <property type="match status" value="1"/>
</dbReference>
<dbReference type="CDD" id="cd00833">
    <property type="entry name" value="PKS"/>
    <property type="match status" value="1"/>
</dbReference>
<evidence type="ECO:0000256" key="10">
    <source>
        <dbReference type="PROSITE-ProRule" id="PRU01363"/>
    </source>
</evidence>
<dbReference type="Gene3D" id="1.10.1200.10">
    <property type="entry name" value="ACP-like"/>
    <property type="match status" value="2"/>
</dbReference>
<dbReference type="GO" id="GO:0008168">
    <property type="term" value="F:methyltransferase activity"/>
    <property type="evidence" value="ECO:0007669"/>
    <property type="project" value="UniProtKB-KW"/>
</dbReference>
<keyword evidence="7" id="KW-0560">Oxidoreductase</keyword>
<protein>
    <submittedName>
        <fullName evidence="15">Uncharacterized protein</fullName>
    </submittedName>
</protein>
<dbReference type="InterPro" id="IPR020806">
    <property type="entry name" value="PKS_PP-bd"/>
</dbReference>
<dbReference type="SUPFAM" id="SSF52151">
    <property type="entry name" value="FabD/lysophospholipase-like"/>
    <property type="match status" value="1"/>
</dbReference>
<keyword evidence="16" id="KW-1185">Reference proteome</keyword>
<feature type="region of interest" description="Disordered" evidence="11">
    <location>
        <begin position="2415"/>
        <end position="2493"/>
    </location>
</feature>
<dbReference type="SUPFAM" id="SSF55048">
    <property type="entry name" value="Probable ACP-binding domain of malonyl-CoA ACP transacylase"/>
    <property type="match status" value="1"/>
</dbReference>
<dbReference type="InterPro" id="IPR013120">
    <property type="entry name" value="FAR_NAD-bd"/>
</dbReference>
<dbReference type="InterPro" id="IPR013217">
    <property type="entry name" value="Methyltransf_12"/>
</dbReference>
<dbReference type="Gene3D" id="3.30.300.30">
    <property type="match status" value="1"/>
</dbReference>
<evidence type="ECO:0000256" key="11">
    <source>
        <dbReference type="SAM" id="MobiDB-lite"/>
    </source>
</evidence>
<keyword evidence="6" id="KW-0677">Repeat</keyword>
<dbReference type="GO" id="GO:0004315">
    <property type="term" value="F:3-oxoacyl-[acyl-carrier-protein] synthase activity"/>
    <property type="evidence" value="ECO:0007669"/>
    <property type="project" value="InterPro"/>
</dbReference>
<dbReference type="InterPro" id="IPR050091">
    <property type="entry name" value="PKS_NRPS_Biosynth_Enz"/>
</dbReference>
<dbReference type="InterPro" id="IPR000873">
    <property type="entry name" value="AMP-dep_synth/lig_dom"/>
</dbReference>
<evidence type="ECO:0000256" key="1">
    <source>
        <dbReference type="ARBA" id="ARBA00022450"/>
    </source>
</evidence>
<dbReference type="Gene3D" id="3.30.559.10">
    <property type="entry name" value="Chloramphenicol acetyltransferase-like domain"/>
    <property type="match status" value="1"/>
</dbReference>
<dbReference type="InterPro" id="IPR020841">
    <property type="entry name" value="PKS_Beta-ketoAc_synthase_dom"/>
</dbReference>
<dbReference type="InterPro" id="IPR006162">
    <property type="entry name" value="Ppantetheine_attach_site"/>
</dbReference>
<evidence type="ECO:0000256" key="7">
    <source>
        <dbReference type="ARBA" id="ARBA00023002"/>
    </source>
</evidence>
<dbReference type="RefSeq" id="XP_062653667.1">
    <property type="nucleotide sequence ID" value="XM_062807226.1"/>
</dbReference>
<dbReference type="GO" id="GO:0004312">
    <property type="term" value="F:fatty acid synthase activity"/>
    <property type="evidence" value="ECO:0007669"/>
    <property type="project" value="TreeGrafter"/>
</dbReference>
<dbReference type="SUPFAM" id="SSF52777">
    <property type="entry name" value="CoA-dependent acyltransferases"/>
    <property type="match status" value="2"/>
</dbReference>
<dbReference type="InterPro" id="IPR032821">
    <property type="entry name" value="PKS_assoc"/>
</dbReference>
<dbReference type="Gene3D" id="3.10.129.110">
    <property type="entry name" value="Polyketide synthase dehydratase"/>
    <property type="match status" value="1"/>
</dbReference>
<dbReference type="PANTHER" id="PTHR43775:SF20">
    <property type="entry name" value="HYBRID PKS-NRPS SYNTHETASE APDA"/>
    <property type="match status" value="1"/>
</dbReference>
<feature type="domain" description="Carrier" evidence="12">
    <location>
        <begin position="2322"/>
        <end position="2399"/>
    </location>
</feature>
<feature type="compositionally biased region" description="Basic and acidic residues" evidence="11">
    <location>
        <begin position="2444"/>
        <end position="2453"/>
    </location>
</feature>
<evidence type="ECO:0000256" key="9">
    <source>
        <dbReference type="ARBA" id="ARBA00029443"/>
    </source>
</evidence>
<evidence type="ECO:0000259" key="14">
    <source>
        <dbReference type="PROSITE" id="PS52019"/>
    </source>
</evidence>
<dbReference type="SMART" id="SM00822">
    <property type="entry name" value="PKS_KR"/>
    <property type="match status" value="1"/>
</dbReference>
<dbReference type="SMART" id="SM00823">
    <property type="entry name" value="PKS_PP"/>
    <property type="match status" value="2"/>
</dbReference>
<dbReference type="InterPro" id="IPR014031">
    <property type="entry name" value="Ketoacyl_synth_C"/>
</dbReference>
<feature type="compositionally biased region" description="Low complexity" evidence="11">
    <location>
        <begin position="3730"/>
        <end position="3739"/>
    </location>
</feature>
<dbReference type="PROSITE" id="PS00606">
    <property type="entry name" value="KS3_1"/>
    <property type="match status" value="1"/>
</dbReference>
<dbReference type="InterPro" id="IPR023213">
    <property type="entry name" value="CAT-like_dom_sf"/>
</dbReference>
<dbReference type="GO" id="GO:0006633">
    <property type="term" value="P:fatty acid biosynthetic process"/>
    <property type="evidence" value="ECO:0007669"/>
    <property type="project" value="InterPro"/>
</dbReference>
<dbReference type="SUPFAM" id="SSF56801">
    <property type="entry name" value="Acetyl-CoA synthetase-like"/>
    <property type="match status" value="1"/>
</dbReference>
<dbReference type="InterPro" id="IPR001227">
    <property type="entry name" value="Ac_transferase_dom_sf"/>
</dbReference>
<dbReference type="Pfam" id="PF00109">
    <property type="entry name" value="ketoacyl-synt"/>
    <property type="match status" value="1"/>
</dbReference>
<dbReference type="PROSITE" id="PS52004">
    <property type="entry name" value="KS3_2"/>
    <property type="match status" value="1"/>
</dbReference>
<evidence type="ECO:0000256" key="4">
    <source>
        <dbReference type="ARBA" id="ARBA00022603"/>
    </source>
</evidence>
<dbReference type="Proteomes" id="UP001278766">
    <property type="component" value="Unassembled WGS sequence"/>
</dbReference>